<evidence type="ECO:0000256" key="1">
    <source>
        <dbReference type="SAM" id="MobiDB-lite"/>
    </source>
</evidence>
<dbReference type="EMBL" id="CP012673">
    <property type="protein sequence ID" value="AUX43984.1"/>
    <property type="molecule type" value="Genomic_DNA"/>
</dbReference>
<organism evidence="2 3">
    <name type="scientific">Sorangium cellulosum</name>
    <name type="common">Polyangium cellulosum</name>
    <dbReference type="NCBI Taxonomy" id="56"/>
    <lineage>
        <taxon>Bacteria</taxon>
        <taxon>Pseudomonadati</taxon>
        <taxon>Myxococcota</taxon>
        <taxon>Polyangia</taxon>
        <taxon>Polyangiales</taxon>
        <taxon>Polyangiaceae</taxon>
        <taxon>Sorangium</taxon>
    </lineage>
</organism>
<dbReference type="Proteomes" id="UP000238348">
    <property type="component" value="Chromosome"/>
</dbReference>
<evidence type="ECO:0000313" key="2">
    <source>
        <dbReference type="EMBL" id="AUX43984.1"/>
    </source>
</evidence>
<reference evidence="2 3" key="1">
    <citation type="submission" date="2015-09" db="EMBL/GenBank/DDBJ databases">
        <title>Sorangium comparison.</title>
        <authorList>
            <person name="Zaburannyi N."/>
            <person name="Bunk B."/>
            <person name="Overmann J."/>
            <person name="Mueller R."/>
        </authorList>
    </citation>
    <scope>NUCLEOTIDE SEQUENCE [LARGE SCALE GENOMIC DNA]</scope>
    <source>
        <strain evidence="2 3">So ce26</strain>
    </source>
</reference>
<dbReference type="AlphaFoldDB" id="A0A2L0EXD9"/>
<feature type="region of interest" description="Disordered" evidence="1">
    <location>
        <begin position="60"/>
        <end position="89"/>
    </location>
</feature>
<sequence>MFPATWSKTAGHSVSHAQAIDSEREIRSIMRAADLPVHRWGSSLSWGLPAVNEVLALPAAPRSASTRQVDSARRLAELDADGPGWRASR</sequence>
<accession>A0A2L0EXD9</accession>
<gene>
    <name evidence="2" type="ORF">SOCE26_054410</name>
</gene>
<name>A0A2L0EXD9_SORCE</name>
<protein>
    <submittedName>
        <fullName evidence="2">Uncharacterized protein</fullName>
    </submittedName>
</protein>
<proteinExistence type="predicted"/>
<evidence type="ECO:0000313" key="3">
    <source>
        <dbReference type="Proteomes" id="UP000238348"/>
    </source>
</evidence>